<comment type="subcellular location">
    <subcellularLocation>
        <location evidence="1">Cell envelope</location>
    </subcellularLocation>
</comment>
<proteinExistence type="predicted"/>
<protein>
    <submittedName>
        <fullName evidence="5">Peptidase M75 family protein</fullName>
    </submittedName>
</protein>
<dbReference type="EMBL" id="BBJU01000012">
    <property type="protein sequence ID" value="GAK70419.1"/>
    <property type="molecule type" value="Genomic_DNA"/>
</dbReference>
<feature type="domain" description="Imelysin-like" evidence="4">
    <location>
        <begin position="53"/>
        <end position="351"/>
    </location>
</feature>
<keyword evidence="2 3" id="KW-0732">Signal</keyword>
<dbReference type="RefSeq" id="WP_045230013.1">
    <property type="nucleotide sequence ID" value="NZ_BBJU01000012.1"/>
</dbReference>
<dbReference type="eggNOG" id="COG3489">
    <property type="taxonomic scope" value="Bacteria"/>
</dbReference>
<dbReference type="OrthoDB" id="5729110at2"/>
<dbReference type="Proteomes" id="UP000028701">
    <property type="component" value="Unassembled WGS sequence"/>
</dbReference>
<dbReference type="Pfam" id="PF09375">
    <property type="entry name" value="Peptidase_M75"/>
    <property type="match status" value="1"/>
</dbReference>
<reference evidence="5 6" key="1">
    <citation type="submission" date="2014-08" db="EMBL/GenBank/DDBJ databases">
        <title>Whole genome shotgun sequence of Rhizobium rubi NBRC 13261.</title>
        <authorList>
            <person name="Katano-Makiyama Y."/>
            <person name="Hosoyama A."/>
            <person name="Hashimoto M."/>
            <person name="Hosoyama Y."/>
            <person name="Noguchi M."/>
            <person name="Tsuchikane K."/>
            <person name="Uohara A."/>
            <person name="Ohji S."/>
            <person name="Ichikawa N."/>
            <person name="Kimura A."/>
            <person name="Yamazoe A."/>
            <person name="Fujita N."/>
        </authorList>
    </citation>
    <scope>NUCLEOTIDE SEQUENCE [LARGE SCALE GENOMIC DNA]</scope>
    <source>
        <strain evidence="5 6">NBRC 13261</strain>
    </source>
</reference>
<dbReference type="AlphaFoldDB" id="A0A081CUS3"/>
<feature type="chain" id="PRO_5001756162" evidence="3">
    <location>
        <begin position="26"/>
        <end position="373"/>
    </location>
</feature>
<dbReference type="CDD" id="cd14659">
    <property type="entry name" value="Imelysin-like_IPPA"/>
    <property type="match status" value="1"/>
</dbReference>
<gene>
    <name evidence="5" type="ORF">RRU01S_12_00020</name>
</gene>
<evidence type="ECO:0000259" key="4">
    <source>
        <dbReference type="Pfam" id="PF09375"/>
    </source>
</evidence>
<organism evidence="5 6">
    <name type="scientific">Agrobacterium rubi TR3 = NBRC 13261</name>
    <dbReference type="NCBI Taxonomy" id="1368415"/>
    <lineage>
        <taxon>Bacteria</taxon>
        <taxon>Pseudomonadati</taxon>
        <taxon>Pseudomonadota</taxon>
        <taxon>Alphaproteobacteria</taxon>
        <taxon>Hyphomicrobiales</taxon>
        <taxon>Rhizobiaceae</taxon>
        <taxon>Rhizobium/Agrobacterium group</taxon>
        <taxon>Agrobacterium</taxon>
    </lineage>
</organism>
<evidence type="ECO:0000313" key="5">
    <source>
        <dbReference type="EMBL" id="GAK70419.1"/>
    </source>
</evidence>
<evidence type="ECO:0000256" key="2">
    <source>
        <dbReference type="ARBA" id="ARBA00022729"/>
    </source>
</evidence>
<evidence type="ECO:0000256" key="3">
    <source>
        <dbReference type="SAM" id="SignalP"/>
    </source>
</evidence>
<sequence length="373" mass="40589">MENAMRKFHALLPLAFLMSFGTALAQDVELMPPPPLDPVKVRSVMEKAVDGFIRPGYDGFRDSAKALTDKMQALCAAPSADTMAAAKAGFADATHAWAGIEIVRVGPVIEQNRFERVLYYPDKKGLGLKQVQKYLLDKDETVTTPQGLRAKSVAAQGFGALEYVLYGTGSDDVTVEKNSFRCRYGAAIAGNIANIGTELSDLWDAPDGTAKNWKEPGPDNPVFRDEREALVALLGILVHGSEAIRDQRIETFYKGPDNAKFPRTAIYWRSGLTWKSIGDNVSAVQGLLHKAGMSDLLPPDQRSIIGSIDFIAKSIVRVSGNIEPDVEKALGDDKERAKVDYLLLNGKDLIYRINDQYGGAIGLSSGFSFADGD</sequence>
<dbReference type="Gene3D" id="1.20.1420.20">
    <property type="entry name" value="M75 peptidase, HXXE motif"/>
    <property type="match status" value="1"/>
</dbReference>
<evidence type="ECO:0000313" key="6">
    <source>
        <dbReference type="Proteomes" id="UP000028701"/>
    </source>
</evidence>
<name>A0A081CUS3_9HYPH</name>
<dbReference type="GO" id="GO:0030313">
    <property type="term" value="C:cell envelope"/>
    <property type="evidence" value="ECO:0007669"/>
    <property type="project" value="UniProtKB-SubCell"/>
</dbReference>
<accession>A0A081CUS3</accession>
<comment type="caution">
    <text evidence="5">The sequence shown here is derived from an EMBL/GenBank/DDBJ whole genome shotgun (WGS) entry which is preliminary data.</text>
</comment>
<dbReference type="InterPro" id="IPR018976">
    <property type="entry name" value="Imelysin-like"/>
</dbReference>
<dbReference type="InterPro" id="IPR038352">
    <property type="entry name" value="Imelysin_sf"/>
</dbReference>
<evidence type="ECO:0000256" key="1">
    <source>
        <dbReference type="ARBA" id="ARBA00004196"/>
    </source>
</evidence>
<dbReference type="InterPro" id="IPR034984">
    <property type="entry name" value="Imelysin-like_IPPA"/>
</dbReference>
<feature type="signal peptide" evidence="3">
    <location>
        <begin position="1"/>
        <end position="25"/>
    </location>
</feature>